<evidence type="ECO:0000313" key="3">
    <source>
        <dbReference type="Proteomes" id="UP000002193"/>
    </source>
</evidence>
<feature type="region of interest" description="Disordered" evidence="1">
    <location>
        <begin position="25"/>
        <end position="53"/>
    </location>
</feature>
<proteinExistence type="predicted"/>
<dbReference type="EMBL" id="AE015925">
    <property type="protein sequence ID" value="AAP05047.1"/>
    <property type="molecule type" value="Genomic_DNA"/>
</dbReference>
<feature type="compositionally biased region" description="Low complexity" evidence="1">
    <location>
        <begin position="40"/>
        <end position="53"/>
    </location>
</feature>
<dbReference type="KEGG" id="cca:CCA_00298"/>
<reference evidence="2 3" key="1">
    <citation type="journal article" date="2003" name="Nucleic Acids Res.">
        <title>Genome sequence of Chlamydophila caviae (Chlamydia psittaci GPIC): examining the role of niche-specific genes in the evolution of the Chlamydiaceae.</title>
        <authorList>
            <person name="Read T.D."/>
            <person name="Myers G.S.A."/>
            <person name="Brunham R.C."/>
            <person name="Nelson W.C."/>
            <person name="Paulsen I.T."/>
            <person name="Heidelberg J.F."/>
            <person name="Holtzapple E.K."/>
            <person name="Khouri H.M."/>
            <person name="Federova N.B."/>
            <person name="Carty H.A."/>
            <person name="Umayam L.A."/>
            <person name="Haft D.H."/>
            <person name="Peterson J.D."/>
            <person name="Beanan M.J."/>
            <person name="White O."/>
            <person name="Salzberg S.L."/>
            <person name="Hsia R.-C."/>
            <person name="McClarty G."/>
            <person name="Rank R.G."/>
            <person name="Bavoil P.M."/>
            <person name="Fraser C.M."/>
        </authorList>
    </citation>
    <scope>NUCLEOTIDE SEQUENCE [LARGE SCALE GENOMIC DNA]</scope>
    <source>
        <strain evidence="3">ATCC VR-813 / DSM 19441 / 03DC25 / GPIC</strain>
    </source>
</reference>
<feature type="compositionally biased region" description="Low complexity" evidence="1">
    <location>
        <begin position="445"/>
        <end position="462"/>
    </location>
</feature>
<dbReference type="OrthoDB" id="17318at2"/>
<keyword evidence="3" id="KW-1185">Reference proteome</keyword>
<feature type="region of interest" description="Disordered" evidence="1">
    <location>
        <begin position="445"/>
        <end position="483"/>
    </location>
</feature>
<protein>
    <submittedName>
        <fullName evidence="2">Uncharacterized protein</fullName>
    </submittedName>
</protein>
<name>Q823V7_CHLCV</name>
<dbReference type="RefSeq" id="WP_011006265.1">
    <property type="nucleotide sequence ID" value="NC_003361.3"/>
</dbReference>
<gene>
    <name evidence="2" type="ordered locus">CCA_00298</name>
</gene>
<feature type="compositionally biased region" description="Polar residues" evidence="1">
    <location>
        <begin position="470"/>
        <end position="483"/>
    </location>
</feature>
<accession>Q823V7</accession>
<organism evidence="2 3">
    <name type="scientific">Chlamydia caviae (strain ATCC VR-813 / DSM 19441 / 03DC25 / GPIC)</name>
    <name type="common">Chlamydophila caviae</name>
    <dbReference type="NCBI Taxonomy" id="227941"/>
    <lineage>
        <taxon>Bacteria</taxon>
        <taxon>Pseudomonadati</taxon>
        <taxon>Chlamydiota</taxon>
        <taxon>Chlamydiia</taxon>
        <taxon>Chlamydiales</taxon>
        <taxon>Chlamydiaceae</taxon>
        <taxon>Chlamydia/Chlamydophila group</taxon>
        <taxon>Chlamydia</taxon>
    </lineage>
</organism>
<sequence length="533" mass="60020">MCFPGCPNIPNISCIYTRTTETTANQTENDQDDGSIASAPVVTSQPQPSSTTTEMKLLLSPNNEDGLLQTVERVQQLVEDSQRIIKNPHIQQGCLVCYDQCAPRCSYRCGCFGSWLCACFKACCIVETPITTNIPKVMQQMDKKYGPLSLALALQELRWEITKMAINNRHITEEEQEDLEKACKKAKKKLTGSFVHLSQQYFYDLTKDLPGSPLAKSVLPLLFKIMKEKSWTQPIYQHTPLKCWILEPTTEDELPLSRLSLDRSSLSPATDKNMYPDPTRAIGIKYDKKKMTRFLSDLEVYSLESGTTGKLGVKEAHLVTTVFDILRLMSAGEDSPLTLSDGCLGYEMEKFVKLFMLILTTCGYVPLDDNKTTDIKYDDPNDEHAQIYKQAMLNYNNPKDAAAPLSRPLERRRQSLGDELLGARPKTKKTVGFSQTVLIESSTSIIPSPLSSSTPSSPLSRRPLVRQDSVRTYSTPSDDYQPQVDQEWLQLQLDGISESSDDDDEGIERQRQLVNSSLRLEKLFAAMRQEYGE</sequence>
<evidence type="ECO:0000313" key="2">
    <source>
        <dbReference type="EMBL" id="AAP05047.1"/>
    </source>
</evidence>
<dbReference type="Proteomes" id="UP000002193">
    <property type="component" value="Chromosome"/>
</dbReference>
<dbReference type="HOGENOM" id="CLU_558617_0_0_0"/>
<dbReference type="AlphaFoldDB" id="Q823V7"/>
<evidence type="ECO:0000256" key="1">
    <source>
        <dbReference type="SAM" id="MobiDB-lite"/>
    </source>
</evidence>